<dbReference type="PANTHER" id="PTHR12810">
    <property type="entry name" value="MITOCHONDRIAL 28S RIBOSOMAL PROTEIN S29"/>
    <property type="match status" value="1"/>
</dbReference>
<proteinExistence type="inferred from homology"/>
<dbReference type="InterPro" id="IPR027417">
    <property type="entry name" value="P-loop_NTPase"/>
</dbReference>
<keyword evidence="9" id="KW-1185">Reference proteome</keyword>
<keyword evidence="5" id="KW-0496">Mitochondrion</keyword>
<keyword evidence="3" id="KW-0809">Transit peptide</keyword>
<evidence type="ECO:0000256" key="6">
    <source>
        <dbReference type="ARBA" id="ARBA00023274"/>
    </source>
</evidence>
<comment type="similarity">
    <text evidence="2">Belongs to the mitochondrion-specific ribosomal protein mS29 family.</text>
</comment>
<accession>A0A196SAX3</accession>
<dbReference type="InterPro" id="IPR019368">
    <property type="entry name" value="Ribosomal_mS29"/>
</dbReference>
<evidence type="ECO:0000256" key="4">
    <source>
        <dbReference type="ARBA" id="ARBA00022980"/>
    </source>
</evidence>
<dbReference type="GO" id="GO:0003735">
    <property type="term" value="F:structural constituent of ribosome"/>
    <property type="evidence" value="ECO:0007669"/>
    <property type="project" value="TreeGrafter"/>
</dbReference>
<dbReference type="GO" id="GO:0005763">
    <property type="term" value="C:mitochondrial small ribosomal subunit"/>
    <property type="evidence" value="ECO:0007669"/>
    <property type="project" value="TreeGrafter"/>
</dbReference>
<keyword evidence="6" id="KW-0687">Ribonucleoprotein</keyword>
<protein>
    <recommendedName>
        <fullName evidence="7">Small ribosomal subunit protein mS29</fullName>
    </recommendedName>
</protein>
<gene>
    <name evidence="8" type="ORF">AV274_4096</name>
</gene>
<dbReference type="OrthoDB" id="274828at2759"/>
<organism evidence="8 9">
    <name type="scientific">Blastocystis sp. subtype 1 (strain ATCC 50177 / NandII)</name>
    <dbReference type="NCBI Taxonomy" id="478820"/>
    <lineage>
        <taxon>Eukaryota</taxon>
        <taxon>Sar</taxon>
        <taxon>Stramenopiles</taxon>
        <taxon>Bigyra</taxon>
        <taxon>Opalozoa</taxon>
        <taxon>Opalinata</taxon>
        <taxon>Blastocystidae</taxon>
        <taxon>Blastocystis</taxon>
    </lineage>
</organism>
<dbReference type="STRING" id="478820.A0A196SAX3"/>
<reference evidence="8 9" key="1">
    <citation type="submission" date="2016-05" db="EMBL/GenBank/DDBJ databases">
        <title>Nuclear genome of Blastocystis sp. subtype 1 NandII.</title>
        <authorList>
            <person name="Gentekaki E."/>
            <person name="Curtis B."/>
            <person name="Stairs C."/>
            <person name="Eme L."/>
            <person name="Herman E."/>
            <person name="Klimes V."/>
            <person name="Arias M.C."/>
            <person name="Elias M."/>
            <person name="Hilliou F."/>
            <person name="Klute M."/>
            <person name="Malik S.-B."/>
            <person name="Pightling A."/>
            <person name="Rachubinski R."/>
            <person name="Salas D."/>
            <person name="Schlacht A."/>
            <person name="Suga H."/>
            <person name="Archibald J."/>
            <person name="Ball S.G."/>
            <person name="Clark G."/>
            <person name="Dacks J."/>
            <person name="Van Der Giezen M."/>
            <person name="Tsaousis A."/>
            <person name="Roger A."/>
        </authorList>
    </citation>
    <scope>NUCLEOTIDE SEQUENCE [LARGE SCALE GENOMIC DNA]</scope>
    <source>
        <strain evidence="9">ATCC 50177 / NandII</strain>
    </source>
</reference>
<sequence>MLALVKNRTGFQTVKRMGTYSAFRFFAAKSDLAGKDVSKKAEAVVEEKKSETPVEKTSSKKDAEYPDFPEYPQIRADFEAGIRNRDYLKKVPKQKRVDLFQQKPGDVVYFDDEEFKYYFPHDFYSGFEKQKELTLMNTLQVRKETISIIKKLKAFQEGNAVNIYPFLCLTGPCGSGKSMVLRSLYYYCRCNNWITLFVPSAHTWTHKGYQIIEMTRRAGGFFAQPEHCQKLLLDLHITSGHLLKTLPCRCEYDRSLFWAKSQFGAAIDSGAIKSMNLDQLVLYGVNSARDSYEIVAYVKKELEQCTEYPVLIAVDDYNALYDYSWFEYRNEPVHARKLYLASLFRMFDEQDYLPSQDPIFDFARPSHFHTEVPADTVEETIAPRCQFKNVLRNGIVVGAVESRYDHFIKFRDVANVGREHNVTIGACDFATFNGFIDMFEKNGIIFPMSEAQREYMYSYTQGNYREMVWSVLTNRRWLMDYAPKGAFFEWVEKSNNAELKKLWSGI</sequence>
<evidence type="ECO:0000256" key="2">
    <source>
        <dbReference type="ARBA" id="ARBA00009863"/>
    </source>
</evidence>
<evidence type="ECO:0000256" key="5">
    <source>
        <dbReference type="ARBA" id="ARBA00023128"/>
    </source>
</evidence>
<dbReference type="AlphaFoldDB" id="A0A196SAX3"/>
<keyword evidence="4 8" id="KW-0689">Ribosomal protein</keyword>
<dbReference type="Proteomes" id="UP000078348">
    <property type="component" value="Unassembled WGS sequence"/>
</dbReference>
<evidence type="ECO:0000256" key="3">
    <source>
        <dbReference type="ARBA" id="ARBA00022946"/>
    </source>
</evidence>
<dbReference type="EMBL" id="LXWW01000281">
    <property type="protein sequence ID" value="OAO14173.1"/>
    <property type="molecule type" value="Genomic_DNA"/>
</dbReference>
<comment type="caution">
    <text evidence="8">The sequence shown here is derived from an EMBL/GenBank/DDBJ whole genome shotgun (WGS) entry which is preliminary data.</text>
</comment>
<comment type="subcellular location">
    <subcellularLocation>
        <location evidence="1">Mitochondrion</location>
    </subcellularLocation>
</comment>
<dbReference type="SUPFAM" id="SSF52540">
    <property type="entry name" value="P-loop containing nucleoside triphosphate hydrolases"/>
    <property type="match status" value="1"/>
</dbReference>
<dbReference type="PANTHER" id="PTHR12810:SF0">
    <property type="entry name" value="SMALL RIBOSOMAL SUBUNIT PROTEIN MS29"/>
    <property type="match status" value="1"/>
</dbReference>
<name>A0A196SAX3_BLAHN</name>
<evidence type="ECO:0000256" key="7">
    <source>
        <dbReference type="ARBA" id="ARBA00035140"/>
    </source>
</evidence>
<dbReference type="Pfam" id="PF10236">
    <property type="entry name" value="DAP3"/>
    <property type="match status" value="1"/>
</dbReference>
<evidence type="ECO:0000313" key="8">
    <source>
        <dbReference type="EMBL" id="OAO14173.1"/>
    </source>
</evidence>
<evidence type="ECO:0000313" key="9">
    <source>
        <dbReference type="Proteomes" id="UP000078348"/>
    </source>
</evidence>
<evidence type="ECO:0000256" key="1">
    <source>
        <dbReference type="ARBA" id="ARBA00004173"/>
    </source>
</evidence>